<evidence type="ECO:0000256" key="5">
    <source>
        <dbReference type="ARBA" id="ARBA00022833"/>
    </source>
</evidence>
<dbReference type="InterPro" id="IPR011059">
    <property type="entry name" value="Metal-dep_hydrolase_composite"/>
</dbReference>
<feature type="compositionally biased region" description="Polar residues" evidence="8">
    <location>
        <begin position="1"/>
        <end position="17"/>
    </location>
</feature>
<dbReference type="InterPro" id="IPR032466">
    <property type="entry name" value="Metal_Hydrolase"/>
</dbReference>
<feature type="binding site" evidence="7">
    <location>
        <position position="227"/>
    </location>
    <ligand>
        <name>Fe(3+)</name>
        <dbReference type="ChEBI" id="CHEBI:29034"/>
    </ligand>
</feature>
<comment type="catalytic activity">
    <reaction evidence="7">
        <text>4-imidazolone-5-propanoate + H2O = N-formimidoyl-L-glutamate</text>
        <dbReference type="Rhea" id="RHEA:23660"/>
        <dbReference type="ChEBI" id="CHEBI:15377"/>
        <dbReference type="ChEBI" id="CHEBI:58928"/>
        <dbReference type="ChEBI" id="CHEBI:77893"/>
        <dbReference type="EC" id="3.5.2.7"/>
    </reaction>
</comment>
<evidence type="ECO:0000256" key="3">
    <source>
        <dbReference type="ARBA" id="ARBA00022801"/>
    </source>
</evidence>
<reference evidence="9 10" key="1">
    <citation type="submission" date="2024-06" db="EMBL/GenBank/DDBJ databases">
        <title>Sorghum-associated microbial communities from plants grown in Nebraska, USA.</title>
        <authorList>
            <person name="Schachtman D."/>
        </authorList>
    </citation>
    <scope>NUCLEOTIDE SEQUENCE [LARGE SCALE GENOMIC DNA]</scope>
    <source>
        <strain evidence="9 10">2857</strain>
    </source>
</reference>
<evidence type="ECO:0000256" key="2">
    <source>
        <dbReference type="ARBA" id="ARBA00022723"/>
    </source>
</evidence>
<keyword evidence="10" id="KW-1185">Reference proteome</keyword>
<feature type="binding site" evidence="7">
    <location>
        <position position="227"/>
    </location>
    <ligand>
        <name>Zn(2+)</name>
        <dbReference type="ChEBI" id="CHEBI:29105"/>
    </ligand>
</feature>
<feature type="binding site" evidence="7">
    <location>
        <position position="166"/>
    </location>
    <ligand>
        <name>4-imidazolone-5-propanoate</name>
        <dbReference type="ChEBI" id="CHEBI:77893"/>
    </ligand>
</feature>
<dbReference type="GO" id="GO:0050480">
    <property type="term" value="F:imidazolonepropionase activity"/>
    <property type="evidence" value="ECO:0007669"/>
    <property type="project" value="UniProtKB-EC"/>
</dbReference>
<dbReference type="SUPFAM" id="SSF51556">
    <property type="entry name" value="Metallo-dependent hydrolases"/>
    <property type="match status" value="1"/>
</dbReference>
<dbReference type="HAMAP" id="MF_00372">
    <property type="entry name" value="HutI"/>
    <property type="match status" value="1"/>
</dbReference>
<organism evidence="9 10">
    <name type="scientific">Conyzicola nivalis</name>
    <dbReference type="NCBI Taxonomy" id="1477021"/>
    <lineage>
        <taxon>Bacteria</taxon>
        <taxon>Bacillati</taxon>
        <taxon>Actinomycetota</taxon>
        <taxon>Actinomycetes</taxon>
        <taxon>Micrococcales</taxon>
        <taxon>Microbacteriaceae</taxon>
        <taxon>Conyzicola</taxon>
    </lineage>
</organism>
<keyword evidence="4 7" id="KW-0369">Histidine metabolism</keyword>
<comment type="caution">
    <text evidence="9">The sequence shown here is derived from an EMBL/GenBank/DDBJ whole genome shotgun (WGS) entry which is preliminary data.</text>
</comment>
<keyword evidence="7" id="KW-0963">Cytoplasm</keyword>
<comment type="similarity">
    <text evidence="7">Belongs to the metallo-dependent hydrolases superfamily. HutI family.</text>
</comment>
<feature type="binding site" evidence="7">
    <location>
        <position position="74"/>
    </location>
    <ligand>
        <name>Fe(3+)</name>
        <dbReference type="ChEBI" id="CHEBI:29034"/>
    </ligand>
</feature>
<feature type="binding site" evidence="7">
    <location>
        <position position="72"/>
    </location>
    <ligand>
        <name>Fe(3+)</name>
        <dbReference type="ChEBI" id="CHEBI:29034"/>
    </ligand>
</feature>
<feature type="region of interest" description="Disordered" evidence="8">
    <location>
        <begin position="1"/>
        <end position="24"/>
    </location>
</feature>
<keyword evidence="2 7" id="KW-0479">Metal-binding</keyword>
<evidence type="ECO:0000313" key="10">
    <source>
        <dbReference type="Proteomes" id="UP001549257"/>
    </source>
</evidence>
<comment type="subcellular location">
    <subcellularLocation>
        <location evidence="7">Cytoplasm</location>
    </subcellularLocation>
</comment>
<feature type="binding site" evidence="7">
    <location>
        <position position="139"/>
    </location>
    <ligand>
        <name>4-imidazolone-5-propanoate</name>
        <dbReference type="ChEBI" id="CHEBI:77893"/>
    </ligand>
</feature>
<comment type="cofactor">
    <cofactor evidence="7">
        <name>Zn(2+)</name>
        <dbReference type="ChEBI" id="CHEBI:29105"/>
    </cofactor>
    <cofactor evidence="7">
        <name>Fe(3+)</name>
        <dbReference type="ChEBI" id="CHEBI:29034"/>
    </cofactor>
    <text evidence="7">Binds 1 zinc or iron ion per subunit.</text>
</comment>
<dbReference type="PANTHER" id="PTHR42752">
    <property type="entry name" value="IMIDAZOLONEPROPIONASE"/>
    <property type="match status" value="1"/>
</dbReference>
<feature type="binding site" evidence="7">
    <location>
        <position position="139"/>
    </location>
    <ligand>
        <name>N-formimidoyl-L-glutamate</name>
        <dbReference type="ChEBI" id="CHEBI:58928"/>
    </ligand>
</feature>
<dbReference type="EC" id="3.5.2.7" evidence="1 7"/>
<feature type="binding site" evidence="7">
    <location>
        <position position="74"/>
    </location>
    <ligand>
        <name>Zn(2+)</name>
        <dbReference type="ChEBI" id="CHEBI:29105"/>
    </ligand>
</feature>
<feature type="binding site" evidence="7">
    <location>
        <position position="306"/>
    </location>
    <ligand>
        <name>4-imidazolone-5-propanoate</name>
        <dbReference type="ChEBI" id="CHEBI:77893"/>
    </ligand>
</feature>
<sequence length="403" mass="41437">MSTHLVTGISELTTQSSEEARPESAENRVLDAAMIVEHGRIAWIGPAANAPAADQRTDLGGRAVLPGWVDTHTHLVFAGDRSAEFEARMAGQPYSAGGIATTVAATRAATEEQLVVNALRLRLEAARQGTTFLETKTGYGLDLESETRSAVAAAAVADVVSYLGAHVVPPGIDRRDYLDLVTGPMLAAVAPYAGFVDVFCETGAFDVEESREVLLAGRAAGLGVRVHGNQLGHSGGVALAVELGASSVDHCNHLSDADVAALADSPTVATLLPACDLSTRQPLAPARRLLDAGASIAFATNCNPGSSYTSSMAFCVATAVLQMGLTVREAVWAATRGAARTVGAELGPGAVGSLRTGGHASFQVLDAPSVSHLAYRPGVPLTVAVWKNGERLGFAPPAGGLSL</sequence>
<evidence type="ECO:0000256" key="7">
    <source>
        <dbReference type="HAMAP-Rule" id="MF_00372"/>
    </source>
</evidence>
<evidence type="ECO:0000313" key="9">
    <source>
        <dbReference type="EMBL" id="MET4580545.1"/>
    </source>
</evidence>
<feature type="binding site" evidence="7">
    <location>
        <position position="301"/>
    </location>
    <ligand>
        <name>Fe(3+)</name>
        <dbReference type="ChEBI" id="CHEBI:29034"/>
    </ligand>
</feature>
<comment type="function">
    <text evidence="7">Catalyzes the hydrolytic cleavage of the carbon-nitrogen bond in imidazolone-5-propanoate to yield N-formimidoyl-L-glutamate. It is the third step in the universal histidine degradation pathway.</text>
</comment>
<protein>
    <recommendedName>
        <fullName evidence="1 7">Imidazolonepropionase</fullName>
        <ecNumber evidence="1 7">3.5.2.7</ecNumber>
    </recommendedName>
    <alternativeName>
        <fullName evidence="7">Imidazolone-5-propionate hydrolase</fullName>
    </alternativeName>
</protein>
<feature type="binding site" evidence="7">
    <location>
        <position position="303"/>
    </location>
    <ligand>
        <name>N-formimidoyl-L-glutamate</name>
        <dbReference type="ChEBI" id="CHEBI:58928"/>
    </ligand>
</feature>
<feature type="binding site" evidence="7">
    <location>
        <position position="230"/>
    </location>
    <ligand>
        <name>4-imidazolone-5-propanoate</name>
        <dbReference type="ChEBI" id="CHEBI:77893"/>
    </ligand>
</feature>
<dbReference type="RefSeq" id="WP_354022769.1">
    <property type="nucleotide sequence ID" value="NZ_JBEPSJ010000001.1"/>
</dbReference>
<dbReference type="PANTHER" id="PTHR42752:SF1">
    <property type="entry name" value="IMIDAZOLONEPROPIONASE-RELATED"/>
    <property type="match status" value="1"/>
</dbReference>
<evidence type="ECO:0000256" key="1">
    <source>
        <dbReference type="ARBA" id="ARBA00012864"/>
    </source>
</evidence>
<proteinExistence type="inferred from homology"/>
<dbReference type="Proteomes" id="UP001549257">
    <property type="component" value="Unassembled WGS sequence"/>
</dbReference>
<feature type="binding site" evidence="7">
    <location>
        <position position="305"/>
    </location>
    <ligand>
        <name>N-formimidoyl-L-glutamate</name>
        <dbReference type="ChEBI" id="CHEBI:58928"/>
    </ligand>
</feature>
<feature type="binding site" evidence="7">
    <location>
        <position position="81"/>
    </location>
    <ligand>
        <name>4-imidazolone-5-propanoate</name>
        <dbReference type="ChEBI" id="CHEBI:77893"/>
    </ligand>
</feature>
<name>A0ABV2QIV6_9MICO</name>
<evidence type="ECO:0000256" key="8">
    <source>
        <dbReference type="SAM" id="MobiDB-lite"/>
    </source>
</evidence>
<keyword evidence="3 7" id="KW-0378">Hydrolase</keyword>
<feature type="binding site" evidence="7">
    <location>
        <position position="301"/>
    </location>
    <ligand>
        <name>Zn(2+)</name>
        <dbReference type="ChEBI" id="CHEBI:29105"/>
    </ligand>
</feature>
<dbReference type="EMBL" id="JBEPSJ010000001">
    <property type="protein sequence ID" value="MET4580545.1"/>
    <property type="molecule type" value="Genomic_DNA"/>
</dbReference>
<dbReference type="SUPFAM" id="SSF51338">
    <property type="entry name" value="Composite domain of metallo-dependent hydrolases"/>
    <property type="match status" value="1"/>
</dbReference>
<evidence type="ECO:0000256" key="4">
    <source>
        <dbReference type="ARBA" id="ARBA00022808"/>
    </source>
</evidence>
<accession>A0ABV2QIV6</accession>
<dbReference type="NCBIfam" id="TIGR01224">
    <property type="entry name" value="hutI"/>
    <property type="match status" value="1"/>
</dbReference>
<comment type="pathway">
    <text evidence="7">Amino-acid degradation; L-histidine degradation into L-glutamate; N-formimidoyl-L-glutamate from L-histidine: step 3/3.</text>
</comment>
<gene>
    <name evidence="7" type="primary">hutI</name>
    <name evidence="9" type="ORF">ABIE21_000035</name>
</gene>
<keyword evidence="5 7" id="KW-0862">Zinc</keyword>
<feature type="binding site" evidence="7">
    <location>
        <position position="72"/>
    </location>
    <ligand>
        <name>Zn(2+)</name>
        <dbReference type="ChEBI" id="CHEBI:29105"/>
    </ligand>
</feature>
<dbReference type="InterPro" id="IPR005920">
    <property type="entry name" value="HutI"/>
</dbReference>
<dbReference type="Gene3D" id="2.30.40.10">
    <property type="entry name" value="Urease, subunit C, domain 1"/>
    <property type="match status" value="1"/>
</dbReference>
<evidence type="ECO:0000256" key="6">
    <source>
        <dbReference type="ARBA" id="ARBA00023004"/>
    </source>
</evidence>
<dbReference type="Gene3D" id="3.20.20.140">
    <property type="entry name" value="Metal-dependent hydrolases"/>
    <property type="match status" value="1"/>
</dbReference>
<keyword evidence="6 7" id="KW-0408">Iron</keyword>